<reference evidence="1" key="2">
    <citation type="submission" date="2023-05" db="EMBL/GenBank/DDBJ databases">
        <authorList>
            <consortium name="Lawrence Berkeley National Laboratory"/>
            <person name="Steindorff A."/>
            <person name="Hensen N."/>
            <person name="Bonometti L."/>
            <person name="Westerberg I."/>
            <person name="Brannstrom I.O."/>
            <person name="Guillou S."/>
            <person name="Cros-Aarteil S."/>
            <person name="Calhoun S."/>
            <person name="Haridas S."/>
            <person name="Kuo A."/>
            <person name="Mondo S."/>
            <person name="Pangilinan J."/>
            <person name="Riley R."/>
            <person name="Labutti K."/>
            <person name="Andreopoulos B."/>
            <person name="Lipzen A."/>
            <person name="Chen C."/>
            <person name="Yanf M."/>
            <person name="Daum C."/>
            <person name="Ng V."/>
            <person name="Clum A."/>
            <person name="Ohm R."/>
            <person name="Martin F."/>
            <person name="Silar P."/>
            <person name="Natvig D."/>
            <person name="Lalanne C."/>
            <person name="Gautier V."/>
            <person name="Ament-Velasquez S.L."/>
            <person name="Kruys A."/>
            <person name="Hutchinson M.I."/>
            <person name="Powell A.J."/>
            <person name="Barry K."/>
            <person name="Miller A.N."/>
            <person name="Grigoriev I.V."/>
            <person name="Debuchy R."/>
            <person name="Gladieux P."/>
            <person name="Thoren M.H."/>
            <person name="Johannesson H."/>
        </authorList>
    </citation>
    <scope>NUCLEOTIDE SEQUENCE</scope>
    <source>
        <strain evidence="1">CBS 990.96</strain>
    </source>
</reference>
<sequence length="124" mass="13516">MALTPTPTLPLYPSQTLSLPLTTAWSPPPTCSSAIPKFSQGTCVGTVCVTDQNPETNPYDAWINWPYRTDLTAFTSTECQPPGYNDRYLFAFYSATGCPSGYQTGIARTWPYDLALSVVTCCPS</sequence>
<proteinExistence type="predicted"/>
<reference evidence="1" key="1">
    <citation type="journal article" date="2023" name="Mol. Phylogenet. Evol.">
        <title>Genome-scale phylogeny and comparative genomics of the fungal order Sordariales.</title>
        <authorList>
            <person name="Hensen N."/>
            <person name="Bonometti L."/>
            <person name="Westerberg I."/>
            <person name="Brannstrom I.O."/>
            <person name="Guillou S."/>
            <person name="Cros-Aarteil S."/>
            <person name="Calhoun S."/>
            <person name="Haridas S."/>
            <person name="Kuo A."/>
            <person name="Mondo S."/>
            <person name="Pangilinan J."/>
            <person name="Riley R."/>
            <person name="LaButti K."/>
            <person name="Andreopoulos B."/>
            <person name="Lipzen A."/>
            <person name="Chen C."/>
            <person name="Yan M."/>
            <person name="Daum C."/>
            <person name="Ng V."/>
            <person name="Clum A."/>
            <person name="Steindorff A."/>
            <person name="Ohm R.A."/>
            <person name="Martin F."/>
            <person name="Silar P."/>
            <person name="Natvig D.O."/>
            <person name="Lalanne C."/>
            <person name="Gautier V."/>
            <person name="Ament-Velasquez S.L."/>
            <person name="Kruys A."/>
            <person name="Hutchinson M.I."/>
            <person name="Powell A.J."/>
            <person name="Barry K."/>
            <person name="Miller A.N."/>
            <person name="Grigoriev I.V."/>
            <person name="Debuchy R."/>
            <person name="Gladieux P."/>
            <person name="Hiltunen Thoren M."/>
            <person name="Johannesson H."/>
        </authorList>
    </citation>
    <scope>NUCLEOTIDE SEQUENCE</scope>
    <source>
        <strain evidence="1">CBS 990.96</strain>
    </source>
</reference>
<name>A0AAN7H4J2_9PEZI</name>
<organism evidence="1 2">
    <name type="scientific">Podospora fimiseda</name>
    <dbReference type="NCBI Taxonomy" id="252190"/>
    <lineage>
        <taxon>Eukaryota</taxon>
        <taxon>Fungi</taxon>
        <taxon>Dikarya</taxon>
        <taxon>Ascomycota</taxon>
        <taxon>Pezizomycotina</taxon>
        <taxon>Sordariomycetes</taxon>
        <taxon>Sordariomycetidae</taxon>
        <taxon>Sordariales</taxon>
        <taxon>Podosporaceae</taxon>
        <taxon>Podospora</taxon>
    </lineage>
</organism>
<gene>
    <name evidence="1" type="ORF">QBC38DRAFT_177253</name>
</gene>
<comment type="caution">
    <text evidence="1">The sequence shown here is derived from an EMBL/GenBank/DDBJ whole genome shotgun (WGS) entry which is preliminary data.</text>
</comment>
<keyword evidence="2" id="KW-1185">Reference proteome</keyword>
<accession>A0AAN7H4J2</accession>
<evidence type="ECO:0000313" key="2">
    <source>
        <dbReference type="Proteomes" id="UP001301958"/>
    </source>
</evidence>
<protein>
    <submittedName>
        <fullName evidence="1">Uncharacterized protein</fullName>
    </submittedName>
</protein>
<dbReference type="Proteomes" id="UP001301958">
    <property type="component" value="Unassembled WGS sequence"/>
</dbReference>
<evidence type="ECO:0000313" key="1">
    <source>
        <dbReference type="EMBL" id="KAK4231888.1"/>
    </source>
</evidence>
<dbReference type="EMBL" id="MU865290">
    <property type="protein sequence ID" value="KAK4231888.1"/>
    <property type="molecule type" value="Genomic_DNA"/>
</dbReference>
<dbReference type="AlphaFoldDB" id="A0AAN7H4J2"/>